<dbReference type="EMBL" id="JAPMSZ010000004">
    <property type="protein sequence ID" value="KAJ5104909.1"/>
    <property type="molecule type" value="Genomic_DNA"/>
</dbReference>
<sequence>MFFTNPVSGTAALHGYDYKLVHTDAPNDRNPRWTKVAKIRKNIEHYDFVVFMDADTVFKYPAVPLEFLFNRWGITPRTLVAAADDPDRAENDDKRGGINQNAGFFIAQRSPRTRQLLDAWFSCAWDHKQKGCSKYKYNFPHEQGAFSTYTRHLFNDTEDVKRLPCAEANGSPRTKAKYGCGGELVEHYWKAQDAVPAAFQSSIMQYVLLQMHQRFNDNREALVEDQRTPHSDDDDDDDDDEDDDNTSGKSGTSGKGKRDDGKDDLPEEDEEDDDLEESDDLEEGNMVPV</sequence>
<name>A0A9W9KFT4_9EURO</name>
<dbReference type="AlphaFoldDB" id="A0A9W9KFT4"/>
<dbReference type="Gene3D" id="3.90.550.10">
    <property type="entry name" value="Spore Coat Polysaccharide Biosynthesis Protein SpsA, Chain A"/>
    <property type="match status" value="1"/>
</dbReference>
<dbReference type="InterPro" id="IPR029044">
    <property type="entry name" value="Nucleotide-diphossugar_trans"/>
</dbReference>
<dbReference type="GO" id="GO:0006487">
    <property type="term" value="P:protein N-linked glycosylation"/>
    <property type="evidence" value="ECO:0007669"/>
    <property type="project" value="TreeGrafter"/>
</dbReference>
<feature type="compositionally biased region" description="Basic and acidic residues" evidence="4">
    <location>
        <begin position="222"/>
        <end position="231"/>
    </location>
</feature>
<protein>
    <recommendedName>
        <fullName evidence="7">Nucleotide-diphospho-sugar transferase domain-containing protein</fullName>
    </recommendedName>
</protein>
<reference evidence="5" key="1">
    <citation type="submission" date="2022-11" db="EMBL/GenBank/DDBJ databases">
        <authorList>
            <person name="Petersen C."/>
        </authorList>
    </citation>
    <scope>NUCLEOTIDE SEQUENCE</scope>
    <source>
        <strain evidence="5">IBT 34128</strain>
    </source>
</reference>
<dbReference type="PANTHER" id="PTHR31306">
    <property type="entry name" value="ALPHA-1,6-MANNOSYLTRANSFERASE MNN11-RELATED"/>
    <property type="match status" value="1"/>
</dbReference>
<dbReference type="GO" id="GO:0000139">
    <property type="term" value="C:Golgi membrane"/>
    <property type="evidence" value="ECO:0007669"/>
    <property type="project" value="TreeGrafter"/>
</dbReference>
<dbReference type="SUPFAM" id="SSF53448">
    <property type="entry name" value="Nucleotide-diphospho-sugar transferases"/>
    <property type="match status" value="1"/>
</dbReference>
<evidence type="ECO:0000313" key="6">
    <source>
        <dbReference type="Proteomes" id="UP001141434"/>
    </source>
</evidence>
<evidence type="ECO:0000313" key="5">
    <source>
        <dbReference type="EMBL" id="KAJ5104909.1"/>
    </source>
</evidence>
<proteinExistence type="inferred from homology"/>
<evidence type="ECO:0000256" key="3">
    <source>
        <dbReference type="ARBA" id="ARBA00022679"/>
    </source>
</evidence>
<comment type="similarity">
    <text evidence="1">Belongs to the glycosyltransferase 34 family.</text>
</comment>
<organism evidence="5 6">
    <name type="scientific">Penicillium alfredii</name>
    <dbReference type="NCBI Taxonomy" id="1506179"/>
    <lineage>
        <taxon>Eukaryota</taxon>
        <taxon>Fungi</taxon>
        <taxon>Dikarya</taxon>
        <taxon>Ascomycota</taxon>
        <taxon>Pezizomycotina</taxon>
        <taxon>Eurotiomycetes</taxon>
        <taxon>Eurotiomycetidae</taxon>
        <taxon>Eurotiales</taxon>
        <taxon>Aspergillaceae</taxon>
        <taxon>Penicillium</taxon>
    </lineage>
</organism>
<feature type="compositionally biased region" description="Acidic residues" evidence="4">
    <location>
        <begin position="232"/>
        <end position="245"/>
    </location>
</feature>
<dbReference type="GeneID" id="81392006"/>
<dbReference type="RefSeq" id="XP_056513905.1">
    <property type="nucleotide sequence ID" value="XM_056652838.1"/>
</dbReference>
<gene>
    <name evidence="5" type="ORF">NUU61_002256</name>
</gene>
<dbReference type="Proteomes" id="UP001141434">
    <property type="component" value="Unassembled WGS sequence"/>
</dbReference>
<keyword evidence="6" id="KW-1185">Reference proteome</keyword>
<feature type="compositionally biased region" description="Acidic residues" evidence="4">
    <location>
        <begin position="265"/>
        <end position="283"/>
    </location>
</feature>
<keyword evidence="3" id="KW-0808">Transferase</keyword>
<evidence type="ECO:0000256" key="1">
    <source>
        <dbReference type="ARBA" id="ARBA00005664"/>
    </source>
</evidence>
<accession>A0A9W9KFT4</accession>
<keyword evidence="2" id="KW-0328">Glycosyltransferase</keyword>
<dbReference type="OrthoDB" id="3763672at2759"/>
<dbReference type="PANTHER" id="PTHR31306:SF3">
    <property type="entry name" value="NUCLEOTIDE-DIPHOSPHO-SUGAR TRANSFERASE DOMAIN-CONTAINING PROTEIN"/>
    <property type="match status" value="1"/>
</dbReference>
<dbReference type="GO" id="GO:0016757">
    <property type="term" value="F:glycosyltransferase activity"/>
    <property type="evidence" value="ECO:0007669"/>
    <property type="project" value="UniProtKB-KW"/>
</dbReference>
<feature type="region of interest" description="Disordered" evidence="4">
    <location>
        <begin position="222"/>
        <end position="289"/>
    </location>
</feature>
<reference evidence="5" key="2">
    <citation type="journal article" date="2023" name="IMA Fungus">
        <title>Comparative genomic study of the Penicillium genus elucidates a diverse pangenome and 15 lateral gene transfer events.</title>
        <authorList>
            <person name="Petersen C."/>
            <person name="Sorensen T."/>
            <person name="Nielsen M.R."/>
            <person name="Sondergaard T.E."/>
            <person name="Sorensen J.L."/>
            <person name="Fitzpatrick D.A."/>
            <person name="Frisvad J.C."/>
            <person name="Nielsen K.L."/>
        </authorList>
    </citation>
    <scope>NUCLEOTIDE SEQUENCE</scope>
    <source>
        <strain evidence="5">IBT 34128</strain>
    </source>
</reference>
<dbReference type="InterPro" id="IPR008630">
    <property type="entry name" value="Glyco_trans_34"/>
</dbReference>
<comment type="caution">
    <text evidence="5">The sequence shown here is derived from an EMBL/GenBank/DDBJ whole genome shotgun (WGS) entry which is preliminary data.</text>
</comment>
<evidence type="ECO:0008006" key="7">
    <source>
        <dbReference type="Google" id="ProtNLM"/>
    </source>
</evidence>
<evidence type="ECO:0000256" key="2">
    <source>
        <dbReference type="ARBA" id="ARBA00022676"/>
    </source>
</evidence>
<evidence type="ECO:0000256" key="4">
    <source>
        <dbReference type="SAM" id="MobiDB-lite"/>
    </source>
</evidence>